<dbReference type="InterPro" id="IPR001107">
    <property type="entry name" value="Band_7"/>
</dbReference>
<evidence type="ECO:0000256" key="2">
    <source>
        <dbReference type="ARBA" id="ARBA00008164"/>
    </source>
</evidence>
<comment type="caution">
    <text evidence="8">The sequence shown here is derived from an EMBL/GenBank/DDBJ whole genome shotgun (WGS) entry which is preliminary data.</text>
</comment>
<dbReference type="RefSeq" id="WP_131598938.1">
    <property type="nucleotide sequence ID" value="NZ_CBDBYK010000006.1"/>
</dbReference>
<dbReference type="InterPro" id="IPR036013">
    <property type="entry name" value="Band_7/SPFH_dom_sf"/>
</dbReference>
<dbReference type="SUPFAM" id="SSF117892">
    <property type="entry name" value="Band 7/SPFH domain"/>
    <property type="match status" value="1"/>
</dbReference>
<dbReference type="EMBL" id="PSZO01000008">
    <property type="protein sequence ID" value="TCG11358.1"/>
    <property type="molecule type" value="Genomic_DNA"/>
</dbReference>
<dbReference type="FunFam" id="3.30.479.30:FF:000004">
    <property type="entry name" value="Putative membrane protease family, stomatin"/>
    <property type="match status" value="1"/>
</dbReference>
<evidence type="ECO:0000256" key="6">
    <source>
        <dbReference type="SAM" id="Phobius"/>
    </source>
</evidence>
<protein>
    <submittedName>
        <fullName evidence="8">Peptidase</fullName>
    </submittedName>
</protein>
<sequence length="300" mass="33183">MGIILGVVIGVIVLLIIVFVCLGIKIVPQTNVFVVERLGSFKKILKNGVNFIVPIIDRLVLKETLKEKVLDFPAQDVITKDNVTMKIDTVVYMQITDPKLYAYGVMNPISAVENLTATTLRNLIGDLELDQTLTSRDVINEKLREILDVATDPWGIKIIRVELKNILPPEDIRRAMEKQMRAERGKREKILDAEGVKEAEILRAEGEKRSSILIAEGEKQREILQAEGRKEAIKLINSSNPTESSLILRGYEALVQTANSEAATIILPSELTNIASIASTFTGTAKATKKAATKKTPAKK</sequence>
<accession>A0A4V2NI33</accession>
<reference evidence="8 9" key="1">
    <citation type="submission" date="2018-02" db="EMBL/GenBank/DDBJ databases">
        <title>Mycoplasma marinum and Mycoplasma todarodis sp. nov., moderately halophilic and psychrotolerant mycoplasmas isolated from cephalopods.</title>
        <authorList>
            <person name="Viver T."/>
        </authorList>
    </citation>
    <scope>NUCLEOTIDE SEQUENCE [LARGE SCALE GENOMIC DNA]</scope>
    <source>
        <strain evidence="8 9">PE</strain>
    </source>
</reference>
<dbReference type="InterPro" id="IPR001972">
    <property type="entry name" value="Stomatin_HflK_fam"/>
</dbReference>
<organism evidence="8 9">
    <name type="scientific">Mycoplasma marinum</name>
    <dbReference type="NCBI Taxonomy" id="1937190"/>
    <lineage>
        <taxon>Bacteria</taxon>
        <taxon>Bacillati</taxon>
        <taxon>Mycoplasmatota</taxon>
        <taxon>Mollicutes</taxon>
        <taxon>Mycoplasmataceae</taxon>
        <taxon>Mycoplasma</taxon>
    </lineage>
</organism>
<dbReference type="PROSITE" id="PS01270">
    <property type="entry name" value="BAND_7"/>
    <property type="match status" value="1"/>
</dbReference>
<comment type="similarity">
    <text evidence="2">Belongs to the band 7/mec-2 family.</text>
</comment>
<evidence type="ECO:0000256" key="3">
    <source>
        <dbReference type="ARBA" id="ARBA00022692"/>
    </source>
</evidence>
<evidence type="ECO:0000256" key="4">
    <source>
        <dbReference type="ARBA" id="ARBA00022989"/>
    </source>
</evidence>
<dbReference type="PANTHER" id="PTHR43327:SF10">
    <property type="entry name" value="STOMATIN-LIKE PROTEIN 2, MITOCHONDRIAL"/>
    <property type="match status" value="1"/>
</dbReference>
<keyword evidence="9" id="KW-1185">Reference proteome</keyword>
<dbReference type="GO" id="GO:0005886">
    <property type="term" value="C:plasma membrane"/>
    <property type="evidence" value="ECO:0007669"/>
    <property type="project" value="UniProtKB-ARBA"/>
</dbReference>
<proteinExistence type="inferred from homology"/>
<evidence type="ECO:0000313" key="9">
    <source>
        <dbReference type="Proteomes" id="UP000294192"/>
    </source>
</evidence>
<dbReference type="InterPro" id="IPR050710">
    <property type="entry name" value="Band7/mec-2_domain"/>
</dbReference>
<dbReference type="PRINTS" id="PR00721">
    <property type="entry name" value="STOMATIN"/>
</dbReference>
<evidence type="ECO:0000313" key="8">
    <source>
        <dbReference type="EMBL" id="TCG11358.1"/>
    </source>
</evidence>
<keyword evidence="5 6" id="KW-0472">Membrane</keyword>
<comment type="subcellular location">
    <subcellularLocation>
        <location evidence="1">Membrane</location>
        <topology evidence="1">Single-pass membrane protein</topology>
    </subcellularLocation>
</comment>
<dbReference type="AlphaFoldDB" id="A0A4V2NI33"/>
<feature type="transmembrane region" description="Helical" evidence="6">
    <location>
        <begin position="6"/>
        <end position="27"/>
    </location>
</feature>
<evidence type="ECO:0000256" key="5">
    <source>
        <dbReference type="ARBA" id="ARBA00023136"/>
    </source>
</evidence>
<dbReference type="CDD" id="cd08829">
    <property type="entry name" value="SPFH_paraslipin"/>
    <property type="match status" value="1"/>
</dbReference>
<dbReference type="GO" id="GO:0098552">
    <property type="term" value="C:side of membrane"/>
    <property type="evidence" value="ECO:0007669"/>
    <property type="project" value="UniProtKB-ARBA"/>
</dbReference>
<evidence type="ECO:0000259" key="7">
    <source>
        <dbReference type="SMART" id="SM00244"/>
    </source>
</evidence>
<dbReference type="Proteomes" id="UP000294192">
    <property type="component" value="Unassembled WGS sequence"/>
</dbReference>
<dbReference type="InterPro" id="IPR018080">
    <property type="entry name" value="Band_7/stomatin-like_CS"/>
</dbReference>
<dbReference type="SMART" id="SM00244">
    <property type="entry name" value="PHB"/>
    <property type="match status" value="1"/>
</dbReference>
<gene>
    <name evidence="8" type="ORF">C4B24_02290</name>
</gene>
<dbReference type="Gene3D" id="3.30.479.30">
    <property type="entry name" value="Band 7 domain"/>
    <property type="match status" value="1"/>
</dbReference>
<feature type="domain" description="Band 7" evidence="7">
    <location>
        <begin position="22"/>
        <end position="180"/>
    </location>
</feature>
<dbReference type="OrthoDB" id="9809197at2"/>
<dbReference type="Pfam" id="PF01145">
    <property type="entry name" value="Band_7"/>
    <property type="match status" value="1"/>
</dbReference>
<evidence type="ECO:0000256" key="1">
    <source>
        <dbReference type="ARBA" id="ARBA00004167"/>
    </source>
</evidence>
<keyword evidence="4 6" id="KW-1133">Transmembrane helix</keyword>
<dbReference type="PANTHER" id="PTHR43327">
    <property type="entry name" value="STOMATIN-LIKE PROTEIN 2, MITOCHONDRIAL"/>
    <property type="match status" value="1"/>
</dbReference>
<name>A0A4V2NI33_9MOLU</name>
<keyword evidence="3 6" id="KW-0812">Transmembrane</keyword>